<protein>
    <submittedName>
        <fullName evidence="2">Terminase small subunit</fullName>
    </submittedName>
</protein>
<proteinExistence type="predicted"/>
<evidence type="ECO:0000313" key="2">
    <source>
        <dbReference type="EMBL" id="UBF23300.1"/>
    </source>
</evidence>
<evidence type="ECO:0000256" key="1">
    <source>
        <dbReference type="SAM" id="MobiDB-lite"/>
    </source>
</evidence>
<evidence type="ECO:0000313" key="3">
    <source>
        <dbReference type="Proteomes" id="UP000827282"/>
    </source>
</evidence>
<accession>A0AAE8Y011</accession>
<keyword evidence="3" id="KW-1185">Reference proteome</keyword>
<gene>
    <name evidence="2" type="ORF">HRTV-29_gp22</name>
</gene>
<sequence>MTDELCGAETTSGEPCQNPAESCPWHDTDDPPATGRPSKLSYERQEEICQAVEAGKSLTSAARMAGVDRTTVYGWIDRGEADHEAGKDNEFTEFYDRLTRAKGHGEDFYFGLALDLAKENGDHRFIASLMKQRYPDSWGDTETGVEADTVKLEVSEDVKRTWPE</sequence>
<dbReference type="Gene3D" id="1.10.10.60">
    <property type="entry name" value="Homeodomain-like"/>
    <property type="match status" value="1"/>
</dbReference>
<dbReference type="Pfam" id="PF20901">
    <property type="entry name" value="Sf6_terminase"/>
    <property type="match status" value="1"/>
</dbReference>
<dbReference type="InterPro" id="IPR048683">
    <property type="entry name" value="Sf6_terminase"/>
</dbReference>
<organism evidence="2 3">
    <name type="scientific">Halorubrum tailed virus 29</name>
    <dbReference type="NCBI Taxonomy" id="2878010"/>
    <lineage>
        <taxon>Viruses</taxon>
        <taxon>Duplodnaviria</taxon>
        <taxon>Heunggongvirae</taxon>
        <taxon>Uroviricota</taxon>
        <taxon>Caudoviricetes</taxon>
        <taxon>Kirjokansivirales</taxon>
        <taxon>Haloferuviridae</taxon>
        <taxon>Dpdavirus</taxon>
        <taxon>Dpdavirus caudatum</taxon>
        <taxon>Dpdavirus HRTV29</taxon>
    </lineage>
</organism>
<dbReference type="InterPro" id="IPR009057">
    <property type="entry name" value="Homeodomain-like_sf"/>
</dbReference>
<feature type="region of interest" description="Disordered" evidence="1">
    <location>
        <begin position="1"/>
        <end position="41"/>
    </location>
</feature>
<name>A0AAE8Y011_9CAUD</name>
<dbReference type="EMBL" id="MZ334526">
    <property type="protein sequence ID" value="UBF23300.1"/>
    <property type="molecule type" value="Genomic_DNA"/>
</dbReference>
<dbReference type="SUPFAM" id="SSF46689">
    <property type="entry name" value="Homeodomain-like"/>
    <property type="match status" value="1"/>
</dbReference>
<dbReference type="CDD" id="cd00569">
    <property type="entry name" value="HTH_Hin_like"/>
    <property type="match status" value="1"/>
</dbReference>
<reference evidence="2" key="1">
    <citation type="submission" date="2021-05" db="EMBL/GenBank/DDBJ databases">
        <title>Diversity, taxonomy and evolution of archaeal viruses of the class Caudoviricetes.</title>
        <authorList>
            <person name="Liu Y."/>
            <person name="Demina T.A."/>
            <person name="Roux S."/>
            <person name="Aiewsakun P."/>
            <person name="Kazlauskas D."/>
            <person name="Simmonds P."/>
            <person name="Prangishvili D."/>
            <person name="Oksanen H.M."/>
            <person name="Krupovic M."/>
        </authorList>
    </citation>
    <scope>NUCLEOTIDE SEQUENCE</scope>
    <source>
        <strain evidence="2">HRTV-29/29</strain>
    </source>
</reference>
<dbReference type="Proteomes" id="UP000827282">
    <property type="component" value="Segment"/>
</dbReference>